<dbReference type="AlphaFoldDB" id="W9QV34"/>
<reference evidence="2" key="1">
    <citation type="submission" date="2013-01" db="EMBL/GenBank/DDBJ databases">
        <title>Draft Genome Sequence of a Mulberry Tree, Morus notabilis C.K. Schneid.</title>
        <authorList>
            <person name="He N."/>
            <person name="Zhao S."/>
        </authorList>
    </citation>
    <scope>NUCLEOTIDE SEQUENCE</scope>
</reference>
<dbReference type="EMBL" id="KE344209">
    <property type="protein sequence ID" value="EXB54786.1"/>
    <property type="molecule type" value="Genomic_DNA"/>
</dbReference>
<protein>
    <submittedName>
        <fullName evidence="1">Uncharacterized protein</fullName>
    </submittedName>
</protein>
<gene>
    <name evidence="1" type="ORF">L484_019917</name>
</gene>
<keyword evidence="2" id="KW-1185">Reference proteome</keyword>
<sequence length="111" mass="12755">MGKFVGTPLVRRPRWVNIVLRCRGNSVRRKALQPRRQTYFPYLCRRQYLRLANPSSRLGNLQGNPISSSIGSNSSLDTRLTSIWEPFFDQFPEKKPETVSGDSCPHLHLVV</sequence>
<accession>W9QV34</accession>
<proteinExistence type="predicted"/>
<name>W9QV34_9ROSA</name>
<evidence type="ECO:0000313" key="1">
    <source>
        <dbReference type="EMBL" id="EXB54786.1"/>
    </source>
</evidence>
<dbReference type="Proteomes" id="UP000030645">
    <property type="component" value="Unassembled WGS sequence"/>
</dbReference>
<evidence type="ECO:0000313" key="2">
    <source>
        <dbReference type="Proteomes" id="UP000030645"/>
    </source>
</evidence>
<organism evidence="1 2">
    <name type="scientific">Morus notabilis</name>
    <dbReference type="NCBI Taxonomy" id="981085"/>
    <lineage>
        <taxon>Eukaryota</taxon>
        <taxon>Viridiplantae</taxon>
        <taxon>Streptophyta</taxon>
        <taxon>Embryophyta</taxon>
        <taxon>Tracheophyta</taxon>
        <taxon>Spermatophyta</taxon>
        <taxon>Magnoliopsida</taxon>
        <taxon>eudicotyledons</taxon>
        <taxon>Gunneridae</taxon>
        <taxon>Pentapetalae</taxon>
        <taxon>rosids</taxon>
        <taxon>fabids</taxon>
        <taxon>Rosales</taxon>
        <taxon>Moraceae</taxon>
        <taxon>Moreae</taxon>
        <taxon>Morus</taxon>
    </lineage>
</organism>